<comment type="caution">
    <text evidence="3">The sequence shown here is derived from an EMBL/GenBank/DDBJ whole genome shotgun (WGS) entry which is preliminary data.</text>
</comment>
<evidence type="ECO:0000256" key="1">
    <source>
        <dbReference type="SAM" id="MobiDB-lite"/>
    </source>
</evidence>
<dbReference type="RefSeq" id="WP_166930448.1">
    <property type="nucleotide sequence ID" value="NZ_BAAADD010000001.1"/>
</dbReference>
<dbReference type="Pfam" id="PF01663">
    <property type="entry name" value="Phosphodiest"/>
    <property type="match status" value="1"/>
</dbReference>
<protein>
    <submittedName>
        <fullName evidence="3">Alkaline phosphatase family protein</fullName>
    </submittedName>
</protein>
<evidence type="ECO:0000313" key="3">
    <source>
        <dbReference type="EMBL" id="GAA0556658.1"/>
    </source>
</evidence>
<dbReference type="Proteomes" id="UP001499951">
    <property type="component" value="Unassembled WGS sequence"/>
</dbReference>
<sequence>MKFARLAAAAALAVAVAAALPASAGSQRNIVIFVADGLRYTSVTPDTAPTMAQIRREGVDFTNSHSSYPTLTTVNAAVIATGHFPGDTGNYGNSLWVNFPVPCRLNGTVTFVEDDCILRDIKGHYPNDYIAQTTIIEAARKAGYNTVVIGKKGPTAIQFLPALDSKNETVDGPLGLFIDDSTGTPTNADGSPTKSTMLGKDLGADIAKAAAGIPVPPHAGTPNIVQQAWLRQAVTQVIIPRLKESGKPFAILFWSRDPDTTQHGALDSDGKLVPGINSTSARAAIRNADASLKDIVETLKQYDLAENTNVFVTADHGFSTIAKSIPAADGTVGRPTLAPGFLALDVGGWLGQKVFDPDREGAELDPASGERPAQGNGLIGPSAAAPQAIVVSNGPTGFIYVPSGDRAVAKTVVAKLIEQPYVSGLFVNDALLAAGPKSDFAGALPMSAINMIGSSKMPQPAIIVSMRTFLIGGCLEAEPQMCQAEIIDGGLHQGQGMHGSFGRGDTRNFMAAIGPDFKKGYADKAPVGNVDITPTLAHILGLSLAGPGTLKGRVMEEALVGGKEPKVEKRNLVSDKAANGFHTILNQQQVGDTKYFDAAGMPGRTVGLVEK</sequence>
<evidence type="ECO:0000256" key="2">
    <source>
        <dbReference type="SAM" id="SignalP"/>
    </source>
</evidence>
<dbReference type="EMBL" id="BAAADD010000001">
    <property type="protein sequence ID" value="GAA0556658.1"/>
    <property type="molecule type" value="Genomic_DNA"/>
</dbReference>
<proteinExistence type="predicted"/>
<dbReference type="InterPro" id="IPR002591">
    <property type="entry name" value="Phosphodiest/P_Trfase"/>
</dbReference>
<feature type="chain" id="PRO_5046493510" evidence="2">
    <location>
        <begin position="25"/>
        <end position="611"/>
    </location>
</feature>
<accession>A0ABP3NYM9</accession>
<keyword evidence="4" id="KW-1185">Reference proteome</keyword>
<feature type="signal peptide" evidence="2">
    <location>
        <begin position="1"/>
        <end position="24"/>
    </location>
</feature>
<dbReference type="PANTHER" id="PTHR10151">
    <property type="entry name" value="ECTONUCLEOTIDE PYROPHOSPHATASE/PHOSPHODIESTERASE"/>
    <property type="match status" value="1"/>
</dbReference>
<evidence type="ECO:0000313" key="4">
    <source>
        <dbReference type="Proteomes" id="UP001499951"/>
    </source>
</evidence>
<feature type="region of interest" description="Disordered" evidence="1">
    <location>
        <begin position="357"/>
        <end position="378"/>
    </location>
</feature>
<dbReference type="InterPro" id="IPR017850">
    <property type="entry name" value="Alkaline_phosphatase_core_sf"/>
</dbReference>
<dbReference type="Gene3D" id="3.40.720.10">
    <property type="entry name" value="Alkaline Phosphatase, subunit A"/>
    <property type="match status" value="2"/>
</dbReference>
<dbReference type="PANTHER" id="PTHR10151:SF120">
    <property type="entry name" value="BIS(5'-ADENOSYL)-TRIPHOSPHATASE"/>
    <property type="match status" value="1"/>
</dbReference>
<organism evidence="3 4">
    <name type="scientific">Rhizomicrobium electricum</name>
    <dbReference type="NCBI Taxonomy" id="480070"/>
    <lineage>
        <taxon>Bacteria</taxon>
        <taxon>Pseudomonadati</taxon>
        <taxon>Pseudomonadota</taxon>
        <taxon>Alphaproteobacteria</taxon>
        <taxon>Micropepsales</taxon>
        <taxon>Micropepsaceae</taxon>
        <taxon>Rhizomicrobium</taxon>
    </lineage>
</organism>
<dbReference type="SUPFAM" id="SSF53649">
    <property type="entry name" value="Alkaline phosphatase-like"/>
    <property type="match status" value="1"/>
</dbReference>
<name>A0ABP3NYM9_9PROT</name>
<keyword evidence="2" id="KW-0732">Signal</keyword>
<gene>
    <name evidence="3" type="ORF">GCM10008942_01410</name>
</gene>
<reference evidence="4" key="1">
    <citation type="journal article" date="2019" name="Int. J. Syst. Evol. Microbiol.">
        <title>The Global Catalogue of Microorganisms (GCM) 10K type strain sequencing project: providing services to taxonomists for standard genome sequencing and annotation.</title>
        <authorList>
            <consortium name="The Broad Institute Genomics Platform"/>
            <consortium name="The Broad Institute Genome Sequencing Center for Infectious Disease"/>
            <person name="Wu L."/>
            <person name="Ma J."/>
        </authorList>
    </citation>
    <scope>NUCLEOTIDE SEQUENCE [LARGE SCALE GENOMIC DNA]</scope>
    <source>
        <strain evidence="4">JCM 15089</strain>
    </source>
</reference>